<dbReference type="GO" id="GO:0016757">
    <property type="term" value="F:glycosyltransferase activity"/>
    <property type="evidence" value="ECO:0007669"/>
    <property type="project" value="UniProtKB-KW"/>
</dbReference>
<evidence type="ECO:0000313" key="8">
    <source>
        <dbReference type="Proteomes" id="UP001055439"/>
    </source>
</evidence>
<keyword evidence="3" id="KW-0808">Transferase</keyword>
<name>A0A9E7F6Z7_9LILI</name>
<keyword evidence="8" id="KW-1185">Reference proteome</keyword>
<keyword evidence="6" id="KW-1133">Transmembrane helix</keyword>
<feature type="transmembrane region" description="Helical" evidence="6">
    <location>
        <begin position="155"/>
        <end position="174"/>
    </location>
</feature>
<keyword evidence="6" id="KW-0812">Transmembrane</keyword>
<evidence type="ECO:0000256" key="3">
    <source>
        <dbReference type="ARBA" id="ARBA00022679"/>
    </source>
</evidence>
<evidence type="ECO:0000256" key="4">
    <source>
        <dbReference type="ARBA" id="ARBA00023136"/>
    </source>
</evidence>
<dbReference type="Pfam" id="PF02485">
    <property type="entry name" value="Branch"/>
    <property type="match status" value="2"/>
</dbReference>
<dbReference type="Proteomes" id="UP001055439">
    <property type="component" value="Chromosome 2"/>
</dbReference>
<dbReference type="EMBL" id="CP097504">
    <property type="protein sequence ID" value="URD88782.1"/>
    <property type="molecule type" value="Genomic_DNA"/>
</dbReference>
<evidence type="ECO:0000256" key="6">
    <source>
        <dbReference type="SAM" id="Phobius"/>
    </source>
</evidence>
<sequence length="616" mass="70166">MSIATTSMDDERLWSWRFKPREDDDDSMAYQPPADLMHNMSDGELFQRAMDVSRLSRHRLGMAPKIAFMFLTKGDLPLSPLWEKYFAGHSGLYSIYIHPRPSYHADNTSSSVFYRRQIPSKTGSSSVHVCKEDGVRFLDLGRKQCRVCSSEEVTVLVKVFALLLLLVVTVSVLGTSAGQQLWSWNSAMGEEEDSMISQPPINLTHSMSDDELFRRAVNVSMMGRYRRSRVSTPKIAFMFLAGGGLPLSPLWEKYFEGHRELYSVYVHSHPSYQPDYPSSSVFYKRQIPSQVLAWGGLSMVDAERRLLVNALLDVSNQRFVLLSETCIPLFDFSFTYRYLMRSKYSFVETFDDPGPGARGRYDPKLQPEISIQQWRKGTQWFEVSRQVAVVIVNETACYARFHELGGGVIVPDEHYIPTVLTITAPHLIANRSLTWTMWKKDHKGHPATFGKDDINGTFPEQINRDRNCSYNDRPSAICFLFARKFATSALEPLLELASAYPGSVRSRTDAEGSDEMIVQHEHYFPTVLTVKAAHIIANRSITWELWRSGQFEPVTFGMEDTTETLLRKMNEEHECSHNDKPTAVCFLFARRFAPSALWPLLKLAPTSLGFGSRETS</sequence>
<keyword evidence="2" id="KW-0328">Glycosyltransferase</keyword>
<comment type="subcellular location">
    <subcellularLocation>
        <location evidence="1">Membrane</location>
        <topology evidence="1">Single-pass type II membrane protein</topology>
    </subcellularLocation>
</comment>
<evidence type="ECO:0000313" key="7">
    <source>
        <dbReference type="EMBL" id="URD88782.1"/>
    </source>
</evidence>
<dbReference type="InterPro" id="IPR044174">
    <property type="entry name" value="BC10-like"/>
</dbReference>
<organism evidence="7 8">
    <name type="scientific">Musa troglodytarum</name>
    <name type="common">fe'i banana</name>
    <dbReference type="NCBI Taxonomy" id="320322"/>
    <lineage>
        <taxon>Eukaryota</taxon>
        <taxon>Viridiplantae</taxon>
        <taxon>Streptophyta</taxon>
        <taxon>Embryophyta</taxon>
        <taxon>Tracheophyta</taxon>
        <taxon>Spermatophyta</taxon>
        <taxon>Magnoliopsida</taxon>
        <taxon>Liliopsida</taxon>
        <taxon>Zingiberales</taxon>
        <taxon>Musaceae</taxon>
        <taxon>Musa</taxon>
    </lineage>
</organism>
<gene>
    <name evidence="7" type="ORF">MUK42_28745</name>
</gene>
<proteinExistence type="predicted"/>
<protein>
    <submittedName>
        <fullName evidence="7">Core-2/I-Branching enzyme</fullName>
    </submittedName>
</protein>
<evidence type="ECO:0000256" key="2">
    <source>
        <dbReference type="ARBA" id="ARBA00022676"/>
    </source>
</evidence>
<keyword evidence="5" id="KW-0325">Glycoprotein</keyword>
<keyword evidence="4 6" id="KW-0472">Membrane</keyword>
<dbReference type="PANTHER" id="PTHR31042">
    <property type="entry name" value="CORE-2/I-BRANCHING BETA-1,6-N-ACETYLGLUCOSAMINYLTRANSFERASE FAMILY PROTEIN-RELATED"/>
    <property type="match status" value="1"/>
</dbReference>
<evidence type="ECO:0000256" key="5">
    <source>
        <dbReference type="ARBA" id="ARBA00023180"/>
    </source>
</evidence>
<dbReference type="InterPro" id="IPR003406">
    <property type="entry name" value="Glyco_trans_14"/>
</dbReference>
<reference evidence="7" key="1">
    <citation type="submission" date="2022-05" db="EMBL/GenBank/DDBJ databases">
        <title>The Musa troglodytarum L. genome provides insights into the mechanism of non-climacteric behaviour and enrichment of carotenoids.</title>
        <authorList>
            <person name="Wang J."/>
        </authorList>
    </citation>
    <scope>NUCLEOTIDE SEQUENCE</scope>
    <source>
        <tissue evidence="7">Leaf</tissue>
    </source>
</reference>
<dbReference type="GO" id="GO:0016020">
    <property type="term" value="C:membrane"/>
    <property type="evidence" value="ECO:0007669"/>
    <property type="project" value="UniProtKB-SubCell"/>
</dbReference>
<accession>A0A9E7F6Z7</accession>
<evidence type="ECO:0000256" key="1">
    <source>
        <dbReference type="ARBA" id="ARBA00004606"/>
    </source>
</evidence>
<dbReference type="OrthoDB" id="747298at2759"/>
<dbReference type="AlphaFoldDB" id="A0A9E7F6Z7"/>
<dbReference type="PANTHER" id="PTHR31042:SF122">
    <property type="entry name" value="CORE-2_I-BRANCHING ENZYME"/>
    <property type="match status" value="1"/>
</dbReference>